<organism evidence="2 3">
    <name type="scientific">Pigmentiphaga litoralis</name>
    <dbReference type="NCBI Taxonomy" id="516702"/>
    <lineage>
        <taxon>Bacteria</taxon>
        <taxon>Pseudomonadati</taxon>
        <taxon>Pseudomonadota</taxon>
        <taxon>Betaproteobacteria</taxon>
        <taxon>Burkholderiales</taxon>
        <taxon>Alcaligenaceae</taxon>
        <taxon>Pigmentiphaga</taxon>
    </lineage>
</organism>
<feature type="signal peptide" evidence="1">
    <location>
        <begin position="1"/>
        <end position="25"/>
    </location>
</feature>
<name>A0A7Y9IX03_9BURK</name>
<dbReference type="InterPro" id="IPR042230">
    <property type="entry name" value="CusF_sf"/>
</dbReference>
<dbReference type="InterPro" id="IPR021647">
    <property type="entry name" value="CusF_Ec"/>
</dbReference>
<dbReference type="EMBL" id="JACBYR010000001">
    <property type="protein sequence ID" value="NYE84385.1"/>
    <property type="molecule type" value="Genomic_DNA"/>
</dbReference>
<keyword evidence="1" id="KW-0732">Signal</keyword>
<dbReference type="Pfam" id="PF11604">
    <property type="entry name" value="CusF_Ec"/>
    <property type="match status" value="1"/>
</dbReference>
<gene>
    <name evidence="2" type="ORF">FHW18_003656</name>
</gene>
<dbReference type="RefSeq" id="WP_257021952.1">
    <property type="nucleotide sequence ID" value="NZ_JACBYR010000001.1"/>
</dbReference>
<comment type="caution">
    <text evidence="2">The sequence shown here is derived from an EMBL/GenBank/DDBJ whole genome shotgun (WGS) entry which is preliminary data.</text>
</comment>
<reference evidence="2 3" key="1">
    <citation type="submission" date="2020-07" db="EMBL/GenBank/DDBJ databases">
        <title>Genomic Encyclopedia of Type Strains, Phase IV (KMG-V): Genome sequencing to study the core and pangenomes of soil and plant-associated prokaryotes.</title>
        <authorList>
            <person name="Whitman W."/>
        </authorList>
    </citation>
    <scope>NUCLEOTIDE SEQUENCE [LARGE SCALE GENOMIC DNA]</scope>
    <source>
        <strain evidence="2 3">SAS40</strain>
    </source>
</reference>
<protein>
    <submittedName>
        <fullName evidence="2">Cu/Ag efflux protein CusF</fullName>
    </submittedName>
</protein>
<keyword evidence="3" id="KW-1185">Reference proteome</keyword>
<dbReference type="Gene3D" id="2.40.50.320">
    <property type="entry name" value="Copper binding periplasmic protein CusF"/>
    <property type="match status" value="1"/>
</dbReference>
<sequence>MFQQRRLVQCLLGAVLATAAASTFAQQPRMSPEQLAMNHVPAETPSWVEGEVRRIDADTRKLTLRHAEIRNLDMPGMTMVFRVLDGVALDNVKVGDKVRFTAMSDNGQVVLTQLQSAN</sequence>
<dbReference type="AlphaFoldDB" id="A0A7Y9IX03"/>
<dbReference type="Proteomes" id="UP000542125">
    <property type="component" value="Unassembled WGS sequence"/>
</dbReference>
<accession>A0A7Y9IX03</accession>
<evidence type="ECO:0000313" key="2">
    <source>
        <dbReference type="EMBL" id="NYE84385.1"/>
    </source>
</evidence>
<proteinExistence type="predicted"/>
<feature type="chain" id="PRO_5030906534" evidence="1">
    <location>
        <begin position="26"/>
        <end position="118"/>
    </location>
</feature>
<evidence type="ECO:0000256" key="1">
    <source>
        <dbReference type="SAM" id="SignalP"/>
    </source>
</evidence>
<evidence type="ECO:0000313" key="3">
    <source>
        <dbReference type="Proteomes" id="UP000542125"/>
    </source>
</evidence>